<keyword evidence="5" id="KW-1185">Reference proteome</keyword>
<keyword evidence="4" id="KW-0418">Kinase</keyword>
<dbReference type="PROSITE" id="PS50894">
    <property type="entry name" value="HPT"/>
    <property type="match status" value="1"/>
</dbReference>
<organism evidence="4 5">
    <name type="scientific">Shewanella amazonensis (strain ATCC BAA-1098 / SB2B)</name>
    <dbReference type="NCBI Taxonomy" id="326297"/>
    <lineage>
        <taxon>Bacteria</taxon>
        <taxon>Pseudomonadati</taxon>
        <taxon>Pseudomonadota</taxon>
        <taxon>Gammaproteobacteria</taxon>
        <taxon>Alteromonadales</taxon>
        <taxon>Shewanellaceae</taxon>
        <taxon>Shewanella</taxon>
    </lineage>
</organism>
<protein>
    <submittedName>
        <fullName evidence="4">Histidine kinase</fullName>
    </submittedName>
</protein>
<dbReference type="AlphaFoldDB" id="A1SBP1"/>
<keyword evidence="1" id="KW-0902">Two-component regulatory system</keyword>
<dbReference type="GO" id="GO:0004672">
    <property type="term" value="F:protein kinase activity"/>
    <property type="evidence" value="ECO:0007669"/>
    <property type="project" value="UniProtKB-ARBA"/>
</dbReference>
<dbReference type="Gene3D" id="1.20.120.160">
    <property type="entry name" value="HPT domain"/>
    <property type="match status" value="1"/>
</dbReference>
<dbReference type="InterPro" id="IPR008207">
    <property type="entry name" value="Sig_transdc_His_kin_Hpt_dom"/>
</dbReference>
<dbReference type="HOGENOM" id="CLU_1377310_0_0_6"/>
<evidence type="ECO:0000313" key="5">
    <source>
        <dbReference type="Proteomes" id="UP000009175"/>
    </source>
</evidence>
<dbReference type="GO" id="GO:0000160">
    <property type="term" value="P:phosphorelay signal transduction system"/>
    <property type="evidence" value="ECO:0007669"/>
    <property type="project" value="UniProtKB-KW"/>
</dbReference>
<feature type="domain" description="HPt" evidence="3">
    <location>
        <begin position="23"/>
        <end position="120"/>
    </location>
</feature>
<dbReference type="Proteomes" id="UP000009175">
    <property type="component" value="Chromosome"/>
</dbReference>
<accession>A1SBP1</accession>
<name>A1SBP1_SHEAM</name>
<evidence type="ECO:0000256" key="2">
    <source>
        <dbReference type="PROSITE-ProRule" id="PRU00110"/>
    </source>
</evidence>
<evidence type="ECO:0000313" key="4">
    <source>
        <dbReference type="EMBL" id="ABM01798.1"/>
    </source>
</evidence>
<sequence>MPRPERPQQALDYDAALRRLGGNQGLLNAVLAKFAEDFQTFPQRLLSLSEAGQWDELRILTHTLKGSAANISAGRLSSAAAAIESQIKTGTGALSTEMCQECSYAWQELSDALDAILEAQQGPESVAMSLTEMLVRLNRLLALIDSDLAAADAMFLELRQQRVPDRYQDDFNLFIKLFDAFDVRGAKSVLARMLGRET</sequence>
<keyword evidence="2" id="KW-0597">Phosphoprotein</keyword>
<proteinExistence type="predicted"/>
<gene>
    <name evidence="4" type="ordered locus">Sama_3595</name>
</gene>
<dbReference type="STRING" id="326297.Sama_3595"/>
<evidence type="ECO:0000259" key="3">
    <source>
        <dbReference type="PROSITE" id="PS50894"/>
    </source>
</evidence>
<evidence type="ECO:0000256" key="1">
    <source>
        <dbReference type="ARBA" id="ARBA00023012"/>
    </source>
</evidence>
<dbReference type="InterPro" id="IPR036641">
    <property type="entry name" value="HPT_dom_sf"/>
</dbReference>
<keyword evidence="4" id="KW-0808">Transferase</keyword>
<reference evidence="4 5" key="1">
    <citation type="submission" date="2006-12" db="EMBL/GenBank/DDBJ databases">
        <title>Complete sequence of Shewanella amazonensis SB2B.</title>
        <authorList>
            <consortium name="US DOE Joint Genome Institute"/>
            <person name="Copeland A."/>
            <person name="Lucas S."/>
            <person name="Lapidus A."/>
            <person name="Barry K."/>
            <person name="Detter J.C."/>
            <person name="Glavina del Rio T."/>
            <person name="Hammon N."/>
            <person name="Israni S."/>
            <person name="Dalin E."/>
            <person name="Tice H."/>
            <person name="Pitluck S."/>
            <person name="Munk A.C."/>
            <person name="Brettin T."/>
            <person name="Bruce D."/>
            <person name="Han C."/>
            <person name="Tapia R."/>
            <person name="Gilna P."/>
            <person name="Schmutz J."/>
            <person name="Larimer F."/>
            <person name="Land M."/>
            <person name="Hauser L."/>
            <person name="Kyrpides N."/>
            <person name="Mikhailova N."/>
            <person name="Fredrickson J."/>
            <person name="Richardson P."/>
        </authorList>
    </citation>
    <scope>NUCLEOTIDE SEQUENCE [LARGE SCALE GENOMIC DNA]</scope>
    <source>
        <strain evidence="5">ATCC BAA-1098 / SB2B</strain>
    </source>
</reference>
<feature type="modified residue" description="Phosphohistidine" evidence="2">
    <location>
        <position position="62"/>
    </location>
</feature>
<dbReference type="CDD" id="cd00088">
    <property type="entry name" value="HPT"/>
    <property type="match status" value="1"/>
</dbReference>
<dbReference type="eggNOG" id="COG2198">
    <property type="taxonomic scope" value="Bacteria"/>
</dbReference>
<dbReference type="Pfam" id="PF01627">
    <property type="entry name" value="Hpt"/>
    <property type="match status" value="1"/>
</dbReference>
<dbReference type="SUPFAM" id="SSF47226">
    <property type="entry name" value="Histidine-containing phosphotransfer domain, HPT domain"/>
    <property type="match status" value="1"/>
</dbReference>
<dbReference type="KEGG" id="saz:Sama_3595"/>
<dbReference type="EMBL" id="CP000507">
    <property type="protein sequence ID" value="ABM01798.1"/>
    <property type="molecule type" value="Genomic_DNA"/>
</dbReference>
<dbReference type="RefSeq" id="WP_011761701.1">
    <property type="nucleotide sequence ID" value="NC_008700.1"/>
</dbReference>